<dbReference type="InterPro" id="IPR000504">
    <property type="entry name" value="RRM_dom"/>
</dbReference>
<name>A0A1Y1S913_9MICR</name>
<comment type="subcellular location">
    <subcellularLocation>
        <location evidence="1 7">Nucleus</location>
    </subcellularLocation>
</comment>
<dbReference type="VEuPathDB" id="MicrosporidiaDB:ECANGB1_1901"/>
<dbReference type="InterPro" id="IPR035979">
    <property type="entry name" value="RBD_domain_sf"/>
</dbReference>
<keyword evidence="4 7" id="KW-0508">mRNA splicing</keyword>
<dbReference type="InterPro" id="IPR027157">
    <property type="entry name" value="NCBP2"/>
</dbReference>
<evidence type="ECO:0000256" key="6">
    <source>
        <dbReference type="PROSITE-ProRule" id="PRU00176"/>
    </source>
</evidence>
<proteinExistence type="inferred from homology"/>
<dbReference type="GO" id="GO:0005634">
    <property type="term" value="C:nucleus"/>
    <property type="evidence" value="ECO:0007669"/>
    <property type="project" value="UniProtKB-SubCell"/>
</dbReference>
<evidence type="ECO:0000256" key="8">
    <source>
        <dbReference type="SAM" id="MobiDB-lite"/>
    </source>
</evidence>
<dbReference type="GO" id="GO:0000339">
    <property type="term" value="F:RNA cap binding"/>
    <property type="evidence" value="ECO:0007669"/>
    <property type="project" value="InterPro"/>
</dbReference>
<dbReference type="Pfam" id="PF00076">
    <property type="entry name" value="RRM_1"/>
    <property type="match status" value="1"/>
</dbReference>
<dbReference type="Proteomes" id="UP000192639">
    <property type="component" value="Unassembled WGS sequence"/>
</dbReference>
<reference evidence="10 11" key="1">
    <citation type="journal article" date="2017" name="Environ. Microbiol.">
        <title>Decay of the glycolytic pathway and adaptation to intranuclear parasitism within Enterocytozoonidae microsporidia.</title>
        <authorList>
            <person name="Wiredu Boakye D."/>
            <person name="Jaroenlak P."/>
            <person name="Prachumwat A."/>
            <person name="Williams T.A."/>
            <person name="Bateman K.S."/>
            <person name="Itsathitphaisarn O."/>
            <person name="Sritunyalucksana K."/>
            <person name="Paszkiewicz K.H."/>
            <person name="Moore K.A."/>
            <person name="Stentiford G.D."/>
            <person name="Williams B.A."/>
        </authorList>
    </citation>
    <scope>NUCLEOTIDE SEQUENCE [LARGE SCALE GENOMIC DNA]</scope>
    <source>
        <strain evidence="10 11">GB1</strain>
    </source>
</reference>
<dbReference type="SMART" id="SM00360">
    <property type="entry name" value="RRM"/>
    <property type="match status" value="1"/>
</dbReference>
<evidence type="ECO:0000313" key="10">
    <source>
        <dbReference type="EMBL" id="ORD94944.1"/>
    </source>
</evidence>
<evidence type="ECO:0000256" key="2">
    <source>
        <dbReference type="ARBA" id="ARBA00010725"/>
    </source>
</evidence>
<organism evidence="10 11">
    <name type="scientific">Enterospora canceri</name>
    <dbReference type="NCBI Taxonomy" id="1081671"/>
    <lineage>
        <taxon>Eukaryota</taxon>
        <taxon>Fungi</taxon>
        <taxon>Fungi incertae sedis</taxon>
        <taxon>Microsporidia</taxon>
        <taxon>Enterocytozoonidae</taxon>
        <taxon>Enterospora</taxon>
    </lineage>
</organism>
<dbReference type="GO" id="GO:0005846">
    <property type="term" value="C:nuclear cap binding complex"/>
    <property type="evidence" value="ECO:0007669"/>
    <property type="project" value="InterPro"/>
</dbReference>
<accession>A0A1Y1S913</accession>
<dbReference type="InterPro" id="IPR012677">
    <property type="entry name" value="Nucleotide-bd_a/b_plait_sf"/>
</dbReference>
<evidence type="ECO:0000313" key="11">
    <source>
        <dbReference type="Proteomes" id="UP000192639"/>
    </source>
</evidence>
<dbReference type="GO" id="GO:0045292">
    <property type="term" value="P:mRNA cis splicing, via spliceosome"/>
    <property type="evidence" value="ECO:0007669"/>
    <property type="project" value="InterPro"/>
</dbReference>
<sequence length="144" mass="17173">MKTLQTKFEMDKFYKPLRVYVDKKYKGTKEEYSKELEESCTIYIQNIPLHVREERLWNIFKLVGEIDKVIMGVNKQHYFVGFAFIIFKSKEDATSALYYMNGIKIDGNQLALDRDIVFTEERRYGRGEGGDTMRTSMSKRRRNR</sequence>
<evidence type="ECO:0000259" key="9">
    <source>
        <dbReference type="PROSITE" id="PS50102"/>
    </source>
</evidence>
<comment type="similarity">
    <text evidence="2 7">Belongs to the RRM NCBP2 family.</text>
</comment>
<protein>
    <recommendedName>
        <fullName evidence="7">Nuclear cap-binding protein subunit 2</fullName>
    </recommendedName>
    <alternativeName>
        <fullName evidence="7">20 kDa nuclear cap-binding protein</fullName>
    </alternativeName>
</protein>
<evidence type="ECO:0000256" key="3">
    <source>
        <dbReference type="ARBA" id="ARBA00022664"/>
    </source>
</evidence>
<dbReference type="SUPFAM" id="SSF54928">
    <property type="entry name" value="RNA-binding domain, RBD"/>
    <property type="match status" value="1"/>
</dbReference>
<feature type="region of interest" description="Disordered" evidence="8">
    <location>
        <begin position="125"/>
        <end position="144"/>
    </location>
</feature>
<keyword evidence="11" id="KW-1185">Reference proteome</keyword>
<comment type="caution">
    <text evidence="10">The sequence shown here is derived from an EMBL/GenBank/DDBJ whole genome shotgun (WGS) entry which is preliminary data.</text>
</comment>
<feature type="domain" description="RRM" evidence="9">
    <location>
        <begin position="40"/>
        <end position="117"/>
    </location>
</feature>
<keyword evidence="6 7" id="KW-0694">RNA-binding</keyword>
<dbReference type="PANTHER" id="PTHR18847:SF0">
    <property type="entry name" value="NUCLEAR CAP-BINDING PROTEIN SUBUNIT 2"/>
    <property type="match status" value="1"/>
</dbReference>
<evidence type="ECO:0000256" key="1">
    <source>
        <dbReference type="ARBA" id="ARBA00004123"/>
    </source>
</evidence>
<gene>
    <name evidence="10" type="primary">NCBP2</name>
    <name evidence="10" type="ORF">ECANGB1_1901</name>
</gene>
<dbReference type="PROSITE" id="PS50102">
    <property type="entry name" value="RRM"/>
    <property type="match status" value="1"/>
</dbReference>
<dbReference type="AlphaFoldDB" id="A0A1Y1S913"/>
<dbReference type="CDD" id="cd00590">
    <property type="entry name" value="RRM_SF"/>
    <property type="match status" value="1"/>
</dbReference>
<dbReference type="PANTHER" id="PTHR18847">
    <property type="entry name" value="20 KD NUCLEAR CAP BINDING PROTEIN"/>
    <property type="match status" value="1"/>
</dbReference>
<evidence type="ECO:0000256" key="7">
    <source>
        <dbReference type="RuleBase" id="RU364036"/>
    </source>
</evidence>
<evidence type="ECO:0000256" key="5">
    <source>
        <dbReference type="ARBA" id="ARBA00023242"/>
    </source>
</evidence>
<keyword evidence="3 7" id="KW-0507">mRNA processing</keyword>
<evidence type="ECO:0000256" key="4">
    <source>
        <dbReference type="ARBA" id="ARBA00023187"/>
    </source>
</evidence>
<dbReference type="OrthoDB" id="201398at2759"/>
<keyword evidence="5 7" id="KW-0539">Nucleus</keyword>
<dbReference type="Gene3D" id="3.30.70.330">
    <property type="match status" value="1"/>
</dbReference>
<dbReference type="EMBL" id="LWDP01000006">
    <property type="protein sequence ID" value="ORD94944.1"/>
    <property type="molecule type" value="Genomic_DNA"/>
</dbReference>